<evidence type="ECO:0000313" key="1">
    <source>
        <dbReference type="EMBL" id="PXF58525.1"/>
    </source>
</evidence>
<proteinExistence type="predicted"/>
<comment type="caution">
    <text evidence="1">The sequence shown here is derived from an EMBL/GenBank/DDBJ whole genome shotgun (WGS) entry which is preliminary data.</text>
</comment>
<dbReference type="EMBL" id="PQXF01000035">
    <property type="protein sequence ID" value="PXF58525.1"/>
    <property type="molecule type" value="Genomic_DNA"/>
</dbReference>
<dbReference type="Proteomes" id="UP000248329">
    <property type="component" value="Unassembled WGS sequence"/>
</dbReference>
<organism evidence="1 2">
    <name type="scientific">Candidatus Methanogaster sp</name>
    <dbReference type="NCBI Taxonomy" id="3386292"/>
    <lineage>
        <taxon>Archaea</taxon>
        <taxon>Methanobacteriati</taxon>
        <taxon>Methanobacteriota</taxon>
        <taxon>Stenosarchaea group</taxon>
        <taxon>Methanomicrobia</taxon>
        <taxon>Methanosarcinales</taxon>
        <taxon>ANME-2 cluster</taxon>
        <taxon>Candidatus Methanogasteraceae</taxon>
        <taxon>Candidatus Methanogaster</taxon>
    </lineage>
</organism>
<accession>A0AC61L081</accession>
<protein>
    <submittedName>
        <fullName evidence="1">Uncharacterized protein</fullName>
    </submittedName>
</protein>
<name>A0AC61L081_9EURY</name>
<reference evidence="1" key="1">
    <citation type="submission" date="2018-01" db="EMBL/GenBank/DDBJ databases">
        <authorList>
            <person name="Krukenberg V."/>
        </authorList>
    </citation>
    <scope>NUCLEOTIDE SEQUENCE</scope>
    <source>
        <strain evidence="1">E20ANME2</strain>
    </source>
</reference>
<gene>
    <name evidence="1" type="ORF">C4B59_13080</name>
</gene>
<evidence type="ECO:0000313" key="2">
    <source>
        <dbReference type="Proteomes" id="UP000248329"/>
    </source>
</evidence>
<sequence>MERIGEVLRNGAYTWKQNPILCAPFVLDTFAQFLFFALVFAGLVAVIGTDLFMAIGSGVSEIMHASQTPGEPSLDAAEAMVEVYQLAVPFIRVFIVALIIMGIGSALIRTFFEAGAVGMAKNATMAGTTRMNDLLWYGRRSTISLFLANILILLIFLAGIVFLVPGILLLDASDGNGVAMAAFAIGIILWIGYMIILSIGLAPVTYALVIDNKGPIEGIEKGWKFFSSHKLDVFLMWVVMFAIAMLVFTVGQIFFIHPVTTVIWQFVATLINICILMPLITVWWTRLYLSRSAGRRLRQALRNKH</sequence>